<reference evidence="8 9" key="1">
    <citation type="submission" date="2016-10" db="EMBL/GenBank/DDBJ databases">
        <authorList>
            <person name="de Groot N.N."/>
        </authorList>
    </citation>
    <scope>NUCLEOTIDE SEQUENCE [LARGE SCALE GENOMIC DNA]</scope>
    <source>
        <strain evidence="8 9">DSM 21001</strain>
    </source>
</reference>
<evidence type="ECO:0000313" key="9">
    <source>
        <dbReference type="Proteomes" id="UP000199024"/>
    </source>
</evidence>
<dbReference type="InterPro" id="IPR041233">
    <property type="entry name" value="Melibiase_C"/>
</dbReference>
<name>A0A1I6M9R2_9BACT</name>
<evidence type="ECO:0000256" key="6">
    <source>
        <dbReference type="SAM" id="SignalP"/>
    </source>
</evidence>
<dbReference type="Pfam" id="PF16499">
    <property type="entry name" value="Melibiase_2"/>
    <property type="match status" value="1"/>
</dbReference>
<dbReference type="PANTHER" id="PTHR11452">
    <property type="entry name" value="ALPHA-GALACTOSIDASE/ALPHA-N-ACETYLGALACTOSAMINIDASE"/>
    <property type="match status" value="1"/>
</dbReference>
<evidence type="ECO:0000256" key="3">
    <source>
        <dbReference type="ARBA" id="ARBA00022801"/>
    </source>
</evidence>
<proteinExistence type="inferred from homology"/>
<keyword evidence="3 5" id="KW-0378">Hydrolase</keyword>
<sequence>MYLRFALASTLLFGAVLSSFAQTPAPGATELASRPPMGWNSWDAYGLTITEPQFRDNVSILAKTLKPFGWQYAVIDEGWFLKNPKDLKSPEKVVYELDAYGRYNPVPERFPSAMIDGKNQGFRALGDYVHAQGLKFGIHIVRGIPRESVSRNMPVANSRFHAQDVADTTDPCPWDPTNWGVRDTPAGQAWYDSLLAQYAGWGVDFIKVDCISDHPYKPTEIRMIHKAILKTGRPIVLSLSPGPTSPGIAQELLPYAQMWRISDDIWDYWKNVRHAPRSLHDQFELAAAWSPYAHAGQWPDADMLPLGYLDPEPGDGEARQTRLTQSEQRMMITLWAIMRSPLIVGANLTRLDEWTVSLLTNRDVLNVNQYAHDQRQVAREGNTVAWTAAGKNGVRYLALFNLNDRDKTISRTYAFYNLPSETYSSRELWSNEDRERSSSINLTLAPHSCVLLELKP</sequence>
<dbReference type="SUPFAM" id="SSF51011">
    <property type="entry name" value="Glycosyl hydrolase domain"/>
    <property type="match status" value="1"/>
</dbReference>
<dbReference type="Proteomes" id="UP000199024">
    <property type="component" value="Unassembled WGS sequence"/>
</dbReference>
<dbReference type="SUPFAM" id="SSF51445">
    <property type="entry name" value="(Trans)glycosidases"/>
    <property type="match status" value="1"/>
</dbReference>
<keyword evidence="9" id="KW-1185">Reference proteome</keyword>
<dbReference type="GO" id="GO:0004557">
    <property type="term" value="F:alpha-galactosidase activity"/>
    <property type="evidence" value="ECO:0007669"/>
    <property type="project" value="UniProtKB-EC"/>
</dbReference>
<keyword evidence="2 6" id="KW-0732">Signal</keyword>
<keyword evidence="4 5" id="KW-0326">Glycosidase</keyword>
<evidence type="ECO:0000256" key="1">
    <source>
        <dbReference type="ARBA" id="ARBA00009743"/>
    </source>
</evidence>
<dbReference type="InterPro" id="IPR002241">
    <property type="entry name" value="Glyco_hydro_27"/>
</dbReference>
<comment type="catalytic activity">
    <reaction evidence="5">
        <text>Hydrolysis of terminal, non-reducing alpha-D-galactose residues in alpha-D-galactosides, including galactose oligosaccharides, galactomannans and galactolipids.</text>
        <dbReference type="EC" id="3.2.1.22"/>
    </reaction>
</comment>
<accession>A0A1I6M9R2</accession>
<keyword evidence="5" id="KW-1015">Disulfide bond</keyword>
<gene>
    <name evidence="8" type="ORF">SAMN05421771_2127</name>
</gene>
<evidence type="ECO:0000313" key="8">
    <source>
        <dbReference type="EMBL" id="SFS12439.1"/>
    </source>
</evidence>
<dbReference type="PRINTS" id="PR00740">
    <property type="entry name" value="GLHYDRLASE27"/>
</dbReference>
<comment type="similarity">
    <text evidence="1 5">Belongs to the glycosyl hydrolase 27 family.</text>
</comment>
<feature type="chain" id="PRO_5011762762" description="Alpha-galactosidase" evidence="6">
    <location>
        <begin position="22"/>
        <end position="456"/>
    </location>
</feature>
<dbReference type="PANTHER" id="PTHR11452:SF42">
    <property type="entry name" value="ALPHA-GALACTOSIDASE"/>
    <property type="match status" value="1"/>
</dbReference>
<dbReference type="InterPro" id="IPR013780">
    <property type="entry name" value="Glyco_hydro_b"/>
</dbReference>
<feature type="signal peptide" evidence="6">
    <location>
        <begin position="1"/>
        <end position="21"/>
    </location>
</feature>
<evidence type="ECO:0000259" key="7">
    <source>
        <dbReference type="Pfam" id="PF17801"/>
    </source>
</evidence>
<dbReference type="InterPro" id="IPR013785">
    <property type="entry name" value="Aldolase_TIM"/>
</dbReference>
<dbReference type="Pfam" id="PF17801">
    <property type="entry name" value="Melibiase_C"/>
    <property type="match status" value="1"/>
</dbReference>
<dbReference type="InterPro" id="IPR017853">
    <property type="entry name" value="GH"/>
</dbReference>
<feature type="domain" description="Alpha galactosidase C-terminal" evidence="7">
    <location>
        <begin position="380"/>
        <end position="454"/>
    </location>
</feature>
<dbReference type="CDD" id="cd14792">
    <property type="entry name" value="GH27"/>
    <property type="match status" value="1"/>
</dbReference>
<dbReference type="GO" id="GO:0005975">
    <property type="term" value="P:carbohydrate metabolic process"/>
    <property type="evidence" value="ECO:0007669"/>
    <property type="project" value="InterPro"/>
</dbReference>
<dbReference type="EMBL" id="FOZL01000001">
    <property type="protein sequence ID" value="SFS12439.1"/>
    <property type="molecule type" value="Genomic_DNA"/>
</dbReference>
<evidence type="ECO:0000256" key="4">
    <source>
        <dbReference type="ARBA" id="ARBA00023295"/>
    </source>
</evidence>
<organism evidence="8 9">
    <name type="scientific">Granulicella pectinivorans</name>
    <dbReference type="NCBI Taxonomy" id="474950"/>
    <lineage>
        <taxon>Bacteria</taxon>
        <taxon>Pseudomonadati</taxon>
        <taxon>Acidobacteriota</taxon>
        <taxon>Terriglobia</taxon>
        <taxon>Terriglobales</taxon>
        <taxon>Acidobacteriaceae</taxon>
        <taxon>Granulicella</taxon>
    </lineage>
</organism>
<dbReference type="EC" id="3.2.1.22" evidence="5"/>
<protein>
    <recommendedName>
        <fullName evidence="5">Alpha-galactosidase</fullName>
        <ecNumber evidence="5">3.2.1.22</ecNumber>
    </recommendedName>
    <alternativeName>
        <fullName evidence="5">Melibiase</fullName>
    </alternativeName>
</protein>
<dbReference type="AlphaFoldDB" id="A0A1I6M9R2"/>
<dbReference type="Gene3D" id="3.20.20.70">
    <property type="entry name" value="Aldolase class I"/>
    <property type="match status" value="1"/>
</dbReference>
<evidence type="ECO:0000256" key="5">
    <source>
        <dbReference type="RuleBase" id="RU361168"/>
    </source>
</evidence>
<dbReference type="Gene3D" id="2.60.40.1180">
    <property type="entry name" value="Golgi alpha-mannosidase II"/>
    <property type="match status" value="1"/>
</dbReference>
<dbReference type="STRING" id="474950.SAMN05421771_2127"/>
<evidence type="ECO:0000256" key="2">
    <source>
        <dbReference type="ARBA" id="ARBA00022729"/>
    </source>
</evidence>